<feature type="transmembrane region" description="Helical" evidence="2">
    <location>
        <begin position="504"/>
        <end position="526"/>
    </location>
</feature>
<feature type="transmembrane region" description="Helical" evidence="2">
    <location>
        <begin position="108"/>
        <end position="130"/>
    </location>
</feature>
<keyword evidence="2" id="KW-1133">Transmembrane helix</keyword>
<feature type="transmembrane region" description="Helical" evidence="2">
    <location>
        <begin position="55"/>
        <end position="73"/>
    </location>
</feature>
<keyword evidence="2" id="KW-0472">Membrane</keyword>
<feature type="transmembrane region" description="Helical" evidence="2">
    <location>
        <begin position="404"/>
        <end position="420"/>
    </location>
</feature>
<feature type="region of interest" description="Disordered" evidence="1">
    <location>
        <begin position="262"/>
        <end position="357"/>
    </location>
</feature>
<organism evidence="3 4">
    <name type="scientific">Actinomyces oris</name>
    <dbReference type="NCBI Taxonomy" id="544580"/>
    <lineage>
        <taxon>Bacteria</taxon>
        <taxon>Bacillati</taxon>
        <taxon>Actinomycetota</taxon>
        <taxon>Actinomycetes</taxon>
        <taxon>Actinomycetales</taxon>
        <taxon>Actinomycetaceae</taxon>
        <taxon>Actinomyces</taxon>
    </lineage>
</organism>
<feature type="transmembrane region" description="Helical" evidence="2">
    <location>
        <begin position="136"/>
        <end position="156"/>
    </location>
</feature>
<dbReference type="RefSeq" id="WP_311372151.1">
    <property type="nucleotide sequence ID" value="NZ_JAMZMH010000002.1"/>
</dbReference>
<proteinExistence type="predicted"/>
<protein>
    <submittedName>
        <fullName evidence="3">Uncharacterized protein</fullName>
    </submittedName>
</protein>
<evidence type="ECO:0000256" key="1">
    <source>
        <dbReference type="SAM" id="MobiDB-lite"/>
    </source>
</evidence>
<evidence type="ECO:0000313" key="4">
    <source>
        <dbReference type="Proteomes" id="UP001180729"/>
    </source>
</evidence>
<feature type="transmembrane region" description="Helical" evidence="2">
    <location>
        <begin position="426"/>
        <end position="447"/>
    </location>
</feature>
<name>A0AAE4G1T5_9ACTO</name>
<feature type="transmembrane region" description="Helical" evidence="2">
    <location>
        <begin position="475"/>
        <end position="498"/>
    </location>
</feature>
<reference evidence="3" key="1">
    <citation type="submission" date="2022-06" db="EMBL/GenBank/DDBJ databases">
        <title>Draft Genome Sequences of Three Actinomyces oris Strains, Isolated from Healthy Human Feces.</title>
        <authorList>
            <person name="Ye Y."/>
            <person name="Liu C."/>
            <person name="Zhao J."/>
            <person name="Xu J."/>
            <person name="Huang H."/>
            <person name="Wang B."/>
            <person name="Wei J."/>
            <person name="Jing X."/>
        </authorList>
    </citation>
    <scope>NUCLEOTIDE SEQUENCE</scope>
    <source>
        <strain evidence="3">CNGBCC1803368</strain>
    </source>
</reference>
<dbReference type="AlphaFoldDB" id="A0AAE4G1T5"/>
<comment type="caution">
    <text evidence="3">The sequence shown here is derived from an EMBL/GenBank/DDBJ whole genome shotgun (WGS) entry which is preliminary data.</text>
</comment>
<feature type="transmembrane region" description="Helical" evidence="2">
    <location>
        <begin position="32"/>
        <end position="49"/>
    </location>
</feature>
<keyword evidence="2" id="KW-0812">Transmembrane</keyword>
<evidence type="ECO:0000313" key="3">
    <source>
        <dbReference type="EMBL" id="MDT0247953.1"/>
    </source>
</evidence>
<dbReference type="Proteomes" id="UP001180729">
    <property type="component" value="Unassembled WGS sequence"/>
</dbReference>
<accession>A0AAE4G1T5</accession>
<gene>
    <name evidence="3" type="ORF">RMW62_02505</name>
</gene>
<dbReference type="EMBL" id="JAMZMH010000002">
    <property type="protein sequence ID" value="MDT0247953.1"/>
    <property type="molecule type" value="Genomic_DNA"/>
</dbReference>
<sequence>MSDSGYSTAPHAGSGVETFRERADRGRAAQGCLVKVLGALVLVGGLLCLRGPEKPLGAMLVVGSLSLALYGAGRTALSRRIEQSADYWSQGPGCVQFGPSRPSGLQEYLPGVVASIGALTAVGMQLFSAAASPNGVWTIALAVVVLLGWLVGCVTIPTGGRGAPEIVLTPEAVWIWAGGHTRVRIPWAARPNLAASMTHRMRPHAVITGGAGGPVNFPIFVVPIGHVQLQSVLELYSIHAELRGELSTGQGLQRVRALMTPPVQEGEGAASGVPVQASTPEVGSPASPTPAYGAAPGSGSPYEGIQYGGPQGGQPPQGVESYGSAGAQAPMPGSAEPLPAVPYGSPTPSAPAGEGVGHASLEAAPHVPADAERGAGEEDQGEKSSQPSTCEEADRRARRAPWRFLIWAVVVLIGFTYATSGRQTAGFLLGMVLSLVLLIHAVALAAARRSRTVAPRRWTWSSEGICLRNTWFVQVAVHVEAALMALGGLLAVGLLAVSDRSDRGAVVVPFLLAMVFLIASFFMGFLKPLPGRRTEIVLDPERIRFAVGTSRESLFWWADRPRLVGRSASGNLVIENDRVGRIRAEMDTLPLTSVQLQRVVAFYSHHPELCAELATEQGLARVQGLTGPASVAPLR</sequence>
<feature type="region of interest" description="Disordered" evidence="1">
    <location>
        <begin position="371"/>
        <end position="394"/>
    </location>
</feature>
<evidence type="ECO:0000256" key="2">
    <source>
        <dbReference type="SAM" id="Phobius"/>
    </source>
</evidence>